<protein>
    <submittedName>
        <fullName evidence="2">NERD domain-containing protein</fullName>
    </submittedName>
</protein>
<dbReference type="Pfam" id="PF08378">
    <property type="entry name" value="NERD"/>
    <property type="match status" value="1"/>
</dbReference>
<dbReference type="AlphaFoldDB" id="A0A385YUS7"/>
<keyword evidence="3" id="KW-1185">Reference proteome</keyword>
<dbReference type="KEGG" id="paek:D3873_12730"/>
<proteinExistence type="predicted"/>
<name>A0A385YUS7_9BACL</name>
<dbReference type="Proteomes" id="UP000265725">
    <property type="component" value="Chromosome"/>
</dbReference>
<reference evidence="3" key="1">
    <citation type="submission" date="2018-09" db="EMBL/GenBank/DDBJ databases">
        <authorList>
            <person name="Zhu H."/>
        </authorList>
    </citation>
    <scope>NUCLEOTIDE SEQUENCE [LARGE SCALE GENOMIC DNA]</scope>
    <source>
        <strain evidence="3">K2R23-3</strain>
    </source>
</reference>
<evidence type="ECO:0000259" key="1">
    <source>
        <dbReference type="PROSITE" id="PS50965"/>
    </source>
</evidence>
<dbReference type="PROSITE" id="PS50965">
    <property type="entry name" value="NERD"/>
    <property type="match status" value="1"/>
</dbReference>
<dbReference type="EMBL" id="CP032418">
    <property type="protein sequence ID" value="AYC30645.1"/>
    <property type="molecule type" value="Genomic_DNA"/>
</dbReference>
<dbReference type="InterPro" id="IPR011528">
    <property type="entry name" value="NERD"/>
</dbReference>
<organism evidence="2 3">
    <name type="scientific">Paenisporosarcina cavernae</name>
    <dbReference type="NCBI Taxonomy" id="2320858"/>
    <lineage>
        <taxon>Bacteria</taxon>
        <taxon>Bacillati</taxon>
        <taxon>Bacillota</taxon>
        <taxon>Bacilli</taxon>
        <taxon>Bacillales</taxon>
        <taxon>Caryophanaceae</taxon>
        <taxon>Paenisporosarcina</taxon>
    </lineage>
</organism>
<sequence length="385" mass="44758">MEKIENRVIHCPFVSDSDNLVKNLERTFLKGTLKTRTLVNKGVIAILFNRAPSASHRFYEQLLPRLHSKSPPFILAQEHVKRLDARYAGELRVDRTIEQLPNETLYLKDVQLEVNGENFQLDGILFTKTSMLLLEMKNMIGTLHIEPNTHQFTRTLATGQTEGMKNPLDQLARNATCIRQLLKNYHLHIPVHELLIFSNTQSLLTKSFHTDGIVHLYGLPAKWETFLDRNKTQFWDAKLPPIEQSGKNFASEILPSEKELNLVEIEELLKKYQTPAKRFIPYNYAEIKPHIRKGVLCKCGATLHFKNSLWRCQRCGYKGKNDHLGALEAYRVLFSDEITTKEWMEFSGMTDVSTAKRMLSRVPYLEVISRNRYQRYKIRDVRENS</sequence>
<accession>A0A385YUS7</accession>
<dbReference type="OrthoDB" id="2734037at2"/>
<evidence type="ECO:0000313" key="3">
    <source>
        <dbReference type="Proteomes" id="UP000265725"/>
    </source>
</evidence>
<feature type="domain" description="NERD" evidence="1">
    <location>
        <begin position="85"/>
        <end position="201"/>
    </location>
</feature>
<gene>
    <name evidence="2" type="ORF">D3873_12730</name>
</gene>
<evidence type="ECO:0000313" key="2">
    <source>
        <dbReference type="EMBL" id="AYC30645.1"/>
    </source>
</evidence>